<reference evidence="1 2" key="1">
    <citation type="submission" date="2024-09" db="EMBL/GenBank/DDBJ databases">
        <authorList>
            <person name="Sun Q."/>
            <person name="Mori K."/>
        </authorList>
    </citation>
    <scope>NUCLEOTIDE SEQUENCE [LARGE SCALE GENOMIC DNA]</scope>
    <source>
        <strain evidence="1 2">CICC 11035S</strain>
    </source>
</reference>
<organism evidence="1 2">
    <name type="scientific">Novosphingobium clariflavum</name>
    <dbReference type="NCBI Taxonomy" id="2029884"/>
    <lineage>
        <taxon>Bacteria</taxon>
        <taxon>Pseudomonadati</taxon>
        <taxon>Pseudomonadota</taxon>
        <taxon>Alphaproteobacteria</taxon>
        <taxon>Sphingomonadales</taxon>
        <taxon>Sphingomonadaceae</taxon>
        <taxon>Novosphingobium</taxon>
    </lineage>
</organism>
<name>A0ABV6S983_9SPHN</name>
<proteinExistence type="predicted"/>
<evidence type="ECO:0000313" key="1">
    <source>
        <dbReference type="EMBL" id="MFC0684638.1"/>
    </source>
</evidence>
<dbReference type="RefSeq" id="WP_267223091.1">
    <property type="nucleotide sequence ID" value="NZ_JAPCWC010000020.1"/>
</dbReference>
<protein>
    <submittedName>
        <fullName evidence="1">Uncharacterized protein</fullName>
    </submittedName>
</protein>
<keyword evidence="2" id="KW-1185">Reference proteome</keyword>
<accession>A0ABV6S983</accession>
<evidence type="ECO:0000313" key="2">
    <source>
        <dbReference type="Proteomes" id="UP001589858"/>
    </source>
</evidence>
<dbReference type="EMBL" id="JBHLTM010000028">
    <property type="protein sequence ID" value="MFC0684638.1"/>
    <property type="molecule type" value="Genomic_DNA"/>
</dbReference>
<gene>
    <name evidence="1" type="ORF">ACFFF8_08520</name>
</gene>
<comment type="caution">
    <text evidence="1">The sequence shown here is derived from an EMBL/GenBank/DDBJ whole genome shotgun (WGS) entry which is preliminary data.</text>
</comment>
<sequence length="71" mass="7853">MSFTEYTVTGIEVSGPEQNEVITAIRLENGDVITEGHAVAMVMNDGARFWYNGKILVVSSSVMWSHHLRVA</sequence>
<dbReference type="Proteomes" id="UP001589858">
    <property type="component" value="Unassembled WGS sequence"/>
</dbReference>